<accession>A0A7H0H7V4</accession>
<dbReference type="EC" id="6.3.2.2" evidence="5"/>
<dbReference type="GO" id="GO:0004357">
    <property type="term" value="F:glutamate-cysteine ligase activity"/>
    <property type="evidence" value="ECO:0007669"/>
    <property type="project" value="UniProtKB-EC"/>
</dbReference>
<keyword evidence="2 5" id="KW-0547">Nucleotide-binding</keyword>
<evidence type="ECO:0000313" key="6">
    <source>
        <dbReference type="EMBL" id="QNP56620.1"/>
    </source>
</evidence>
<comment type="similarity">
    <text evidence="5">Belongs to the glutamate--cysteine ligase type 2 family. YbdK subfamily.</text>
</comment>
<gene>
    <name evidence="6" type="ORF">H9L22_04205</name>
</gene>
<reference evidence="6 7" key="1">
    <citation type="submission" date="2020-08" db="EMBL/GenBank/DDBJ databases">
        <title>Genome sequence of Tessaracoccus defluvii JCM 17540T.</title>
        <authorList>
            <person name="Hyun D.-W."/>
            <person name="Bae J.-W."/>
        </authorList>
    </citation>
    <scope>NUCLEOTIDE SEQUENCE [LARGE SCALE GENOMIC DNA]</scope>
    <source>
        <strain evidence="6 7">JCM 17540</strain>
    </source>
</reference>
<dbReference type="PANTHER" id="PTHR36510:SF1">
    <property type="entry name" value="GLUTAMATE--CYSTEINE LIGASE 2-RELATED"/>
    <property type="match status" value="1"/>
</dbReference>
<sequence length="381" mass="42859">MRVKFAQSRQSTLGIEWELAVIDARTMEQVPEAHVLLDGLSDPVNGPIRREYFTSMIELVTGVHDTVPSAVAELRSLLDQALSVLEPRGLTLLGAGTHPFGDPALQRPYDKPQYRRVTERNGWWGQQLAINGLHIHTGVDDREKALPIVYGLARFTPYFIALSASSPLWRNVDTRFASQRTMLFQQLPTNGLPYHMADWAELESYASQLEGVGMIQNPSEIRWDVRPSQWGTVENRTMDSVPTLMEVGALAAFSQCLAQKMSEVLEEGGSIDRLPYWFMRENKWRAARYGLAADVITPRKDDYLIHAYDGILRWVEDLRSVAERLGCAGELQHVADLVTRGPSYLRQRRLLTAGHDPVAVTRALADELRSGVPAFSPREPQ</sequence>
<dbReference type="SUPFAM" id="SSF55931">
    <property type="entry name" value="Glutamine synthetase/guanido kinase"/>
    <property type="match status" value="1"/>
</dbReference>
<evidence type="ECO:0000256" key="3">
    <source>
        <dbReference type="ARBA" id="ARBA00022840"/>
    </source>
</evidence>
<dbReference type="Proteomes" id="UP000516117">
    <property type="component" value="Chromosome"/>
</dbReference>
<dbReference type="GO" id="GO:0042398">
    <property type="term" value="P:modified amino acid biosynthetic process"/>
    <property type="evidence" value="ECO:0007669"/>
    <property type="project" value="InterPro"/>
</dbReference>
<dbReference type="HAMAP" id="MF_01609">
    <property type="entry name" value="Glu_cys_ligase_2"/>
    <property type="match status" value="1"/>
</dbReference>
<dbReference type="InterPro" id="IPR050141">
    <property type="entry name" value="GCL_type2/YbdK_subfam"/>
</dbReference>
<dbReference type="InterPro" id="IPR011793">
    <property type="entry name" value="YbdK"/>
</dbReference>
<keyword evidence="7" id="KW-1185">Reference proteome</keyword>
<evidence type="ECO:0000256" key="5">
    <source>
        <dbReference type="HAMAP-Rule" id="MF_01609"/>
    </source>
</evidence>
<evidence type="ECO:0000313" key="7">
    <source>
        <dbReference type="Proteomes" id="UP000516117"/>
    </source>
</evidence>
<keyword evidence="3 5" id="KW-0067">ATP-binding</keyword>
<dbReference type="NCBIfam" id="TIGR02050">
    <property type="entry name" value="gshA_cyan_rel"/>
    <property type="match status" value="1"/>
</dbReference>
<organism evidence="6 7">
    <name type="scientific">Tessaracoccus defluvii</name>
    <dbReference type="NCBI Taxonomy" id="1285901"/>
    <lineage>
        <taxon>Bacteria</taxon>
        <taxon>Bacillati</taxon>
        <taxon>Actinomycetota</taxon>
        <taxon>Actinomycetes</taxon>
        <taxon>Propionibacteriales</taxon>
        <taxon>Propionibacteriaceae</taxon>
        <taxon>Tessaracoccus</taxon>
    </lineage>
</organism>
<evidence type="ECO:0000256" key="2">
    <source>
        <dbReference type="ARBA" id="ARBA00022741"/>
    </source>
</evidence>
<comment type="function">
    <text evidence="5">ATP-dependent carboxylate-amine ligase which exhibits weak glutamate--cysteine ligase activity.</text>
</comment>
<dbReference type="InterPro" id="IPR006336">
    <property type="entry name" value="GCS2"/>
</dbReference>
<proteinExistence type="inferred from homology"/>
<dbReference type="KEGG" id="tdf:H9L22_04205"/>
<evidence type="ECO:0000256" key="4">
    <source>
        <dbReference type="ARBA" id="ARBA00048819"/>
    </source>
</evidence>
<protein>
    <recommendedName>
        <fullName evidence="5">Putative glutamate--cysteine ligase 2</fullName>
        <ecNumber evidence="5">6.3.2.2</ecNumber>
    </recommendedName>
    <alternativeName>
        <fullName evidence="5">Gamma-glutamylcysteine synthetase 2</fullName>
        <shortName evidence="5">GCS 2</shortName>
        <shortName evidence="5">Gamma-GCS 2</shortName>
    </alternativeName>
</protein>
<dbReference type="EMBL" id="CP060789">
    <property type="protein sequence ID" value="QNP56620.1"/>
    <property type="molecule type" value="Genomic_DNA"/>
</dbReference>
<dbReference type="InterPro" id="IPR014746">
    <property type="entry name" value="Gln_synth/guanido_kin_cat_dom"/>
</dbReference>
<dbReference type="Gene3D" id="3.30.590.20">
    <property type="match status" value="1"/>
</dbReference>
<dbReference type="Pfam" id="PF04107">
    <property type="entry name" value="GCS2"/>
    <property type="match status" value="1"/>
</dbReference>
<dbReference type="AlphaFoldDB" id="A0A7H0H7V4"/>
<keyword evidence="1 5" id="KW-0436">Ligase</keyword>
<comment type="catalytic activity">
    <reaction evidence="4 5">
        <text>L-cysteine + L-glutamate + ATP = gamma-L-glutamyl-L-cysteine + ADP + phosphate + H(+)</text>
        <dbReference type="Rhea" id="RHEA:13285"/>
        <dbReference type="ChEBI" id="CHEBI:15378"/>
        <dbReference type="ChEBI" id="CHEBI:29985"/>
        <dbReference type="ChEBI" id="CHEBI:30616"/>
        <dbReference type="ChEBI" id="CHEBI:35235"/>
        <dbReference type="ChEBI" id="CHEBI:43474"/>
        <dbReference type="ChEBI" id="CHEBI:58173"/>
        <dbReference type="ChEBI" id="CHEBI:456216"/>
        <dbReference type="EC" id="6.3.2.2"/>
    </reaction>
</comment>
<name>A0A7H0H7V4_9ACTN</name>
<dbReference type="GO" id="GO:0005524">
    <property type="term" value="F:ATP binding"/>
    <property type="evidence" value="ECO:0007669"/>
    <property type="project" value="UniProtKB-KW"/>
</dbReference>
<evidence type="ECO:0000256" key="1">
    <source>
        <dbReference type="ARBA" id="ARBA00022598"/>
    </source>
</evidence>
<dbReference type="PANTHER" id="PTHR36510">
    <property type="entry name" value="GLUTAMATE--CYSTEINE LIGASE 2-RELATED"/>
    <property type="match status" value="1"/>
</dbReference>
<dbReference type="RefSeq" id="WP_187721720.1">
    <property type="nucleotide sequence ID" value="NZ_BAABBL010000002.1"/>
</dbReference>